<sequence>MWAVQDVARDAVRRQGVGLDREQVADKVAEAARRERETREQLRAPVAVSGLQGLGEDPERLAAVWQARHGEWRRVAALMDLEGWPVYSPEHDVQGSAWARERDARRDGALARHAAWQQEQRDARDELQAHVWLSADVSRRLREICARTGLRPEQLLAQLADQARLAEDGTLTAGPFAPR</sequence>
<comment type="caution">
    <text evidence="1">The sequence shown here is derived from an EMBL/GenBank/DDBJ whole genome shotgun (WGS) entry which is preliminary data.</text>
</comment>
<protein>
    <submittedName>
        <fullName evidence="1">Uncharacterized protein</fullName>
    </submittedName>
</protein>
<reference evidence="1 2" key="1">
    <citation type="submission" date="2015-10" db="EMBL/GenBank/DDBJ databases">
        <title>Draft genome sequence of Streptomyces griseorubiginosus DSM 40469, type strain for the species Streptomyces griseorubiginosus.</title>
        <authorList>
            <person name="Ruckert C."/>
            <person name="Winkler A."/>
            <person name="Kalinowski J."/>
            <person name="Kampfer P."/>
            <person name="Glaeser S."/>
        </authorList>
    </citation>
    <scope>NUCLEOTIDE SEQUENCE [LARGE SCALE GENOMIC DNA]</scope>
    <source>
        <strain evidence="1 2">DSM 40469</strain>
    </source>
</reference>
<proteinExistence type="predicted"/>
<gene>
    <name evidence="1" type="ORF">AQJ54_42745</name>
</gene>
<dbReference type="AlphaFoldDB" id="A0A101RMA4"/>
<keyword evidence="2" id="KW-1185">Reference proteome</keyword>
<evidence type="ECO:0000313" key="2">
    <source>
        <dbReference type="Proteomes" id="UP000054375"/>
    </source>
</evidence>
<name>A0A101RMA4_9ACTN</name>
<accession>A0A101RMA4</accession>
<dbReference type="Proteomes" id="UP000054375">
    <property type="component" value="Unassembled WGS sequence"/>
</dbReference>
<dbReference type="RefSeq" id="WP_062247023.1">
    <property type="nucleotide sequence ID" value="NZ_KQ948754.1"/>
</dbReference>
<organism evidence="1 2">
    <name type="scientific">Streptomyces griseorubiginosus</name>
    <dbReference type="NCBI Taxonomy" id="67304"/>
    <lineage>
        <taxon>Bacteria</taxon>
        <taxon>Bacillati</taxon>
        <taxon>Actinomycetota</taxon>
        <taxon>Actinomycetes</taxon>
        <taxon>Kitasatosporales</taxon>
        <taxon>Streptomycetaceae</taxon>
        <taxon>Streptomyces</taxon>
    </lineage>
</organism>
<dbReference type="EMBL" id="LMWV01000051">
    <property type="protein sequence ID" value="KUN58206.1"/>
    <property type="molecule type" value="Genomic_DNA"/>
</dbReference>
<evidence type="ECO:0000313" key="1">
    <source>
        <dbReference type="EMBL" id="KUN58206.1"/>
    </source>
</evidence>